<comment type="caution">
    <text evidence="2">The sequence shown here is derived from an EMBL/GenBank/DDBJ whole genome shotgun (WGS) entry which is preliminary data.</text>
</comment>
<evidence type="ECO:0000259" key="1">
    <source>
        <dbReference type="Pfam" id="PF13577"/>
    </source>
</evidence>
<dbReference type="EMBL" id="AKGD01000004">
    <property type="protein sequence ID" value="EIT67823.1"/>
    <property type="molecule type" value="Genomic_DNA"/>
</dbReference>
<dbReference type="AlphaFoldDB" id="I8T2B6"/>
<dbReference type="SUPFAM" id="SSF54427">
    <property type="entry name" value="NTF2-like"/>
    <property type="match status" value="1"/>
</dbReference>
<dbReference type="InterPro" id="IPR032710">
    <property type="entry name" value="NTF2-like_dom_sf"/>
</dbReference>
<dbReference type="InterPro" id="IPR037401">
    <property type="entry name" value="SnoaL-like"/>
</dbReference>
<evidence type="ECO:0000313" key="2">
    <source>
        <dbReference type="EMBL" id="EIT67823.1"/>
    </source>
</evidence>
<dbReference type="Gene3D" id="3.10.450.50">
    <property type="match status" value="1"/>
</dbReference>
<dbReference type="Pfam" id="PF13577">
    <property type="entry name" value="SnoaL_4"/>
    <property type="match status" value="1"/>
</dbReference>
<protein>
    <recommendedName>
        <fullName evidence="1">SnoaL-like domain-containing protein</fullName>
    </recommendedName>
</protein>
<dbReference type="RefSeq" id="WP_007187193.1">
    <property type="nucleotide sequence ID" value="NZ_AKGD01000004.1"/>
</dbReference>
<accession>I8T2B6</accession>
<gene>
    <name evidence="2" type="ORF">WQQ_42580</name>
</gene>
<dbReference type="Proteomes" id="UP000003704">
    <property type="component" value="Unassembled WGS sequence"/>
</dbReference>
<feature type="domain" description="SnoaL-like" evidence="1">
    <location>
        <begin position="5"/>
        <end position="131"/>
    </location>
</feature>
<dbReference type="PATRIC" id="fig|1172194.4.peg.4125"/>
<keyword evidence="3" id="KW-1185">Reference proteome</keyword>
<evidence type="ECO:0000313" key="3">
    <source>
        <dbReference type="Proteomes" id="UP000003704"/>
    </source>
</evidence>
<proteinExistence type="predicted"/>
<dbReference type="OrthoDB" id="2860904at2"/>
<sequence length="149" mass="17284">MLDLQTISDRLEIQQLHADYSGAIDRKNWDVLDRVFTPDAWIDYSAMGGIKGRYPEIKRWLAETLHWFPHYYHLVSNLQLEIDGDTANSRIVCFNPMVIQPQGGKKTTMFFGFWYLDRLVRTGDGWRIAERVEEKCFDCSLAPPPSAKA</sequence>
<organism evidence="2 3">
    <name type="scientific">Hydrocarboniphaga effusa AP103</name>
    <dbReference type="NCBI Taxonomy" id="1172194"/>
    <lineage>
        <taxon>Bacteria</taxon>
        <taxon>Pseudomonadati</taxon>
        <taxon>Pseudomonadota</taxon>
        <taxon>Gammaproteobacteria</taxon>
        <taxon>Nevskiales</taxon>
        <taxon>Nevskiaceae</taxon>
        <taxon>Hydrocarboniphaga</taxon>
    </lineage>
</organism>
<name>I8T2B6_9GAMM</name>
<reference evidence="2 3" key="1">
    <citation type="journal article" date="2012" name="J. Bacteriol.">
        <title>Genome Sequence of n-Alkane-Degrading Hydrocarboniphaga effusa Strain AP103T (ATCC BAA-332T).</title>
        <authorList>
            <person name="Chang H.K."/>
            <person name="Zylstra G.J."/>
            <person name="Chae J.C."/>
        </authorList>
    </citation>
    <scope>NUCLEOTIDE SEQUENCE [LARGE SCALE GENOMIC DNA]</scope>
    <source>
        <strain evidence="2 3">AP103</strain>
    </source>
</reference>
<dbReference type="STRING" id="1172194.WQQ_42580"/>